<feature type="signal peptide" evidence="1">
    <location>
        <begin position="1"/>
        <end position="15"/>
    </location>
</feature>
<dbReference type="EMBL" id="JAIWYP010000004">
    <property type="protein sequence ID" value="KAH3842071.1"/>
    <property type="molecule type" value="Genomic_DNA"/>
</dbReference>
<dbReference type="Gene3D" id="2.60.40.3210">
    <property type="entry name" value="Zona pellucida, ZP-N domain"/>
    <property type="match status" value="1"/>
</dbReference>
<organism evidence="2 3">
    <name type="scientific">Dreissena polymorpha</name>
    <name type="common">Zebra mussel</name>
    <name type="synonym">Mytilus polymorpha</name>
    <dbReference type="NCBI Taxonomy" id="45954"/>
    <lineage>
        <taxon>Eukaryota</taxon>
        <taxon>Metazoa</taxon>
        <taxon>Spiralia</taxon>
        <taxon>Lophotrochozoa</taxon>
        <taxon>Mollusca</taxon>
        <taxon>Bivalvia</taxon>
        <taxon>Autobranchia</taxon>
        <taxon>Heteroconchia</taxon>
        <taxon>Euheterodonta</taxon>
        <taxon>Imparidentia</taxon>
        <taxon>Neoheterodontei</taxon>
        <taxon>Myida</taxon>
        <taxon>Dreissenoidea</taxon>
        <taxon>Dreissenidae</taxon>
        <taxon>Dreissena</taxon>
    </lineage>
</organism>
<protein>
    <submittedName>
        <fullName evidence="2">Uncharacterized protein</fullName>
    </submittedName>
</protein>
<keyword evidence="3" id="KW-1185">Reference proteome</keyword>
<dbReference type="Proteomes" id="UP000828390">
    <property type="component" value="Unassembled WGS sequence"/>
</dbReference>
<accession>A0A9D4QSK7</accession>
<comment type="caution">
    <text evidence="2">The sequence shown here is derived from an EMBL/GenBank/DDBJ whole genome shotgun (WGS) entry which is preliminary data.</text>
</comment>
<evidence type="ECO:0000313" key="3">
    <source>
        <dbReference type="Proteomes" id="UP000828390"/>
    </source>
</evidence>
<keyword evidence="1" id="KW-0732">Signal</keyword>
<gene>
    <name evidence="2" type="ORF">DPMN_115559</name>
</gene>
<dbReference type="AlphaFoldDB" id="A0A9D4QSK7"/>
<feature type="chain" id="PRO_5039698860" evidence="1">
    <location>
        <begin position="16"/>
        <end position="99"/>
    </location>
</feature>
<evidence type="ECO:0000256" key="1">
    <source>
        <dbReference type="SAM" id="SignalP"/>
    </source>
</evidence>
<name>A0A9D4QSK7_DREPO</name>
<reference evidence="2" key="1">
    <citation type="journal article" date="2019" name="bioRxiv">
        <title>The Genome of the Zebra Mussel, Dreissena polymorpha: A Resource for Invasive Species Research.</title>
        <authorList>
            <person name="McCartney M.A."/>
            <person name="Auch B."/>
            <person name="Kono T."/>
            <person name="Mallez S."/>
            <person name="Zhang Y."/>
            <person name="Obille A."/>
            <person name="Becker A."/>
            <person name="Abrahante J.E."/>
            <person name="Garbe J."/>
            <person name="Badalamenti J.P."/>
            <person name="Herman A."/>
            <person name="Mangelson H."/>
            <person name="Liachko I."/>
            <person name="Sullivan S."/>
            <person name="Sone E.D."/>
            <person name="Koren S."/>
            <person name="Silverstein K.A.T."/>
            <person name="Beckman K.B."/>
            <person name="Gohl D.M."/>
        </authorList>
    </citation>
    <scope>NUCLEOTIDE SEQUENCE</scope>
    <source>
        <strain evidence="2">Duluth1</strain>
        <tissue evidence="2">Whole animal</tissue>
    </source>
</reference>
<sequence>MSKIYSLLGLLVTLQTRLDFDAQVRHDVLVYSNQLVYAERDPVHSFIIRHYNWTVGVECDVQRNESSSGMSALSVEVTWDAKYQYQSTVKIQSGNTVLV</sequence>
<evidence type="ECO:0000313" key="2">
    <source>
        <dbReference type="EMBL" id="KAH3842071.1"/>
    </source>
</evidence>
<reference evidence="2" key="2">
    <citation type="submission" date="2020-11" db="EMBL/GenBank/DDBJ databases">
        <authorList>
            <person name="McCartney M.A."/>
            <person name="Auch B."/>
            <person name="Kono T."/>
            <person name="Mallez S."/>
            <person name="Becker A."/>
            <person name="Gohl D.M."/>
            <person name="Silverstein K.A.T."/>
            <person name="Koren S."/>
            <person name="Bechman K.B."/>
            <person name="Herman A."/>
            <person name="Abrahante J.E."/>
            <person name="Garbe J."/>
        </authorList>
    </citation>
    <scope>NUCLEOTIDE SEQUENCE</scope>
    <source>
        <strain evidence="2">Duluth1</strain>
        <tissue evidence="2">Whole animal</tissue>
    </source>
</reference>
<proteinExistence type="predicted"/>